<dbReference type="Pfam" id="PF03372">
    <property type="entry name" value="Exo_endo_phos"/>
    <property type="match status" value="1"/>
</dbReference>
<dbReference type="KEGG" id="hhk:HH1059_11420"/>
<dbReference type="AlphaFoldDB" id="A0A0X8XCA7"/>
<protein>
    <submittedName>
        <fullName evidence="3">Extracellular nuclease</fullName>
    </submittedName>
</protein>
<dbReference type="PANTHER" id="PTHR42834:SF1">
    <property type="entry name" value="ENDONUCLEASE_EXONUCLEASE_PHOSPHATASE FAMILY PROTEIN (AFU_ORTHOLOGUE AFUA_3G09210)"/>
    <property type="match status" value="1"/>
</dbReference>
<dbReference type="RefSeq" id="WP_162549380.1">
    <property type="nucleotide sequence ID" value="NZ_AP017372.2"/>
</dbReference>
<dbReference type="CDD" id="cd10283">
    <property type="entry name" value="MnuA_DNase1-like"/>
    <property type="match status" value="1"/>
</dbReference>
<dbReference type="Gene3D" id="3.60.10.10">
    <property type="entry name" value="Endonuclease/exonuclease/phosphatase"/>
    <property type="match status" value="1"/>
</dbReference>
<reference evidence="3" key="1">
    <citation type="submission" date="2016-02" db="EMBL/GenBank/DDBJ databases">
        <title>Halorhodospira halochloris DSM-1059 complete genome, version 2.</title>
        <authorList>
            <person name="Tsukatani Y."/>
        </authorList>
    </citation>
    <scope>NUCLEOTIDE SEQUENCE</scope>
    <source>
        <strain evidence="3">DSM 1059</strain>
    </source>
</reference>
<dbReference type="NCBIfam" id="NF033681">
    <property type="entry name" value="ExeM_NucH_DNase"/>
    <property type="match status" value="1"/>
</dbReference>
<feature type="domain" description="Endonuclease/exonuclease/phosphatase" evidence="2">
    <location>
        <begin position="306"/>
        <end position="578"/>
    </location>
</feature>
<evidence type="ECO:0000313" key="3">
    <source>
        <dbReference type="EMBL" id="BAU57834.2"/>
    </source>
</evidence>
<dbReference type="CDD" id="cd04486">
    <property type="entry name" value="YhcR_OBF_like"/>
    <property type="match status" value="1"/>
</dbReference>
<dbReference type="InterPro" id="IPR036691">
    <property type="entry name" value="Endo/exonu/phosph_ase_sf"/>
</dbReference>
<dbReference type="PANTHER" id="PTHR42834">
    <property type="entry name" value="ENDONUCLEASE/EXONUCLEASE/PHOSPHATASE FAMILY PROTEIN (AFU_ORTHOLOGUE AFUA_3G09210)"/>
    <property type="match status" value="1"/>
</dbReference>
<dbReference type="EMBL" id="AP017372">
    <property type="protein sequence ID" value="BAU57834.2"/>
    <property type="molecule type" value="Genomic_DNA"/>
</dbReference>
<dbReference type="InterPro" id="IPR047971">
    <property type="entry name" value="ExeM-like"/>
</dbReference>
<name>A0A0X8XCA7_HALHR</name>
<keyword evidence="4" id="KW-1185">Reference proteome</keyword>
<evidence type="ECO:0000313" key="4">
    <source>
        <dbReference type="Proteomes" id="UP000218890"/>
    </source>
</evidence>
<dbReference type="PROSITE" id="PS51257">
    <property type="entry name" value="PROKAR_LIPOPROTEIN"/>
    <property type="match status" value="1"/>
</dbReference>
<dbReference type="GO" id="GO:0003824">
    <property type="term" value="F:catalytic activity"/>
    <property type="evidence" value="ECO:0007669"/>
    <property type="project" value="InterPro"/>
</dbReference>
<evidence type="ECO:0000256" key="1">
    <source>
        <dbReference type="SAM" id="MobiDB-lite"/>
    </source>
</evidence>
<proteinExistence type="predicted"/>
<organism evidence="3 4">
    <name type="scientific">Halorhodospira halochloris</name>
    <name type="common">Ectothiorhodospira halochloris</name>
    <dbReference type="NCBI Taxonomy" id="1052"/>
    <lineage>
        <taxon>Bacteria</taxon>
        <taxon>Pseudomonadati</taxon>
        <taxon>Pseudomonadota</taxon>
        <taxon>Gammaproteobacteria</taxon>
        <taxon>Chromatiales</taxon>
        <taxon>Ectothiorhodospiraceae</taxon>
        <taxon>Halorhodospira</taxon>
    </lineage>
</organism>
<sequence length="587" mass="64924">MVDQGRKSASIARLGVLMVLAWIAGCEGLDSHGSEQLKPVYLVAGQGSDRAQPQGRVTVKGVVSGEFLGEDQLNGFFIQGLESAPDGKPAGLFVYAPQIDEFAAEKVAALEQGRVVRITGQAGEFHGRPQLSRIESIEIKGKAPLESYELAWPAQNKWRFEGVHVTIATDMLVSGNYKLSRFGSLKLTPERRAFRPTNFAPGDGPEQPRLRGQRLILDDGSYSWYPDPIPYLNDDNTRRVGSRVKELSGVLTHAFEQWRIHPTEEPTFKDSNPRPQPLAEPAAEEVRVAAFNVENYFLTLGERGASSQRELEFQRAKLIAAASYLNADILALVEMENRADAPEGLVERLSKATDQPWELVRDPEAGSADAGSDAIKVSIAYRADRVKRVGEAQRDRAEVHHRPPLLAVFRASGGEHDDGEQQGEPFAVAAIHFKAKVGCPESGDIDRGQGCWNLRRKEQAEALIEFIRAWQEENDDIPVLIAGDLNAYGDEDPARVLASAAKVDLLAEHIAWPQRYTYVFRGESGYLDHLQAAPRLAERVTAVHTLPINADEPRFLEFDDGGPRGRYRDSSPFRSSDHDPIAVDLRQ</sequence>
<gene>
    <name evidence="3" type="ORF">HH1059_11420</name>
</gene>
<accession>A0A0X8XCA7</accession>
<feature type="region of interest" description="Disordered" evidence="1">
    <location>
        <begin position="559"/>
        <end position="587"/>
    </location>
</feature>
<dbReference type="Proteomes" id="UP000218890">
    <property type="component" value="Chromosome"/>
</dbReference>
<evidence type="ECO:0000259" key="2">
    <source>
        <dbReference type="Pfam" id="PF03372"/>
    </source>
</evidence>
<dbReference type="InterPro" id="IPR005135">
    <property type="entry name" value="Endo/exonuclease/phosphatase"/>
</dbReference>
<dbReference type="SUPFAM" id="SSF56219">
    <property type="entry name" value="DNase I-like"/>
    <property type="match status" value="1"/>
</dbReference>